<comment type="similarity">
    <text evidence="5">Belongs to the myo-inositol 1-phosphate synthase family.</text>
</comment>
<dbReference type="FunFam" id="3.40.50.720:FF:000171">
    <property type="entry name" value="inositol-3-phosphate synthase 1"/>
    <property type="match status" value="1"/>
</dbReference>
<keyword evidence="9" id="KW-0444">Lipid biosynthesis</keyword>
<dbReference type="GO" id="GO:0005737">
    <property type="term" value="C:cytoplasm"/>
    <property type="evidence" value="ECO:0007669"/>
    <property type="project" value="UniProtKB-SubCell"/>
</dbReference>
<dbReference type="Gene3D" id="3.30.360.10">
    <property type="entry name" value="Dihydrodipicolinate Reductase, domain 2"/>
    <property type="match status" value="1"/>
</dbReference>
<comment type="catalytic activity">
    <reaction evidence="1">
        <text>D-glucose 6-phosphate = 1D-myo-inositol 3-phosphate</text>
        <dbReference type="Rhea" id="RHEA:10716"/>
        <dbReference type="ChEBI" id="CHEBI:58401"/>
        <dbReference type="ChEBI" id="CHEBI:61548"/>
        <dbReference type="EC" id="5.5.1.4"/>
    </reaction>
</comment>
<evidence type="ECO:0000313" key="20">
    <source>
        <dbReference type="Proteomes" id="UP000314981"/>
    </source>
</evidence>
<dbReference type="GO" id="GO:0008654">
    <property type="term" value="P:phospholipid biosynthetic process"/>
    <property type="evidence" value="ECO:0007669"/>
    <property type="project" value="UniProtKB-KW"/>
</dbReference>
<dbReference type="SUPFAM" id="SSF51735">
    <property type="entry name" value="NAD(P)-binding Rossmann-fold domains"/>
    <property type="match status" value="1"/>
</dbReference>
<dbReference type="SUPFAM" id="SSF55347">
    <property type="entry name" value="Glyceraldehyde-3-phosphate dehydrogenase-like, C-terminal domain"/>
    <property type="match status" value="1"/>
</dbReference>
<comment type="cofactor">
    <cofactor evidence="2">
        <name>NAD(+)</name>
        <dbReference type="ChEBI" id="CHEBI:57540"/>
    </cofactor>
</comment>
<dbReference type="AlphaFoldDB" id="A0A4W2DG58"/>
<evidence type="ECO:0000256" key="2">
    <source>
        <dbReference type="ARBA" id="ARBA00001911"/>
    </source>
</evidence>
<evidence type="ECO:0000256" key="4">
    <source>
        <dbReference type="ARBA" id="ARBA00005117"/>
    </source>
</evidence>
<keyword evidence="10" id="KW-0398">Inositol biosynthesis</keyword>
<evidence type="ECO:0000256" key="15">
    <source>
        <dbReference type="ARBA" id="ARBA00023264"/>
    </source>
</evidence>
<dbReference type="OMA" id="VYVPMKE"/>
<accession>A0A4W2DG58</accession>
<evidence type="ECO:0000256" key="12">
    <source>
        <dbReference type="ARBA" id="ARBA00023098"/>
    </source>
</evidence>
<dbReference type="Pfam" id="PF01658">
    <property type="entry name" value="Inos-1-P_synth"/>
    <property type="match status" value="1"/>
</dbReference>
<gene>
    <name evidence="19" type="primary">ISYNA1</name>
</gene>
<dbReference type="Pfam" id="PF07994">
    <property type="entry name" value="NAD_binding_5"/>
    <property type="match status" value="1"/>
</dbReference>
<dbReference type="EC" id="5.5.1.4" evidence="6"/>
<evidence type="ECO:0000256" key="17">
    <source>
        <dbReference type="ARBA" id="ARBA00032949"/>
    </source>
</evidence>
<evidence type="ECO:0000259" key="18">
    <source>
        <dbReference type="Pfam" id="PF01658"/>
    </source>
</evidence>
<dbReference type="UniPathway" id="UPA00823">
    <property type="reaction ID" value="UER00787"/>
</dbReference>
<dbReference type="InterPro" id="IPR002587">
    <property type="entry name" value="Myo-inos-1-P_Synthase"/>
</dbReference>
<comment type="pathway">
    <text evidence="4">Polyol metabolism; myo-inositol biosynthesis; myo-inositol from D-glucose 6-phosphate: step 1/2.</text>
</comment>
<dbReference type="FunFam" id="3.40.50.720:FF:000069">
    <property type="entry name" value="Inositol-3-phosphate synthase 1"/>
    <property type="match status" value="1"/>
</dbReference>
<dbReference type="STRING" id="30522.A0A4W2DG58"/>
<reference evidence="19" key="2">
    <citation type="submission" date="2025-08" db="UniProtKB">
        <authorList>
            <consortium name="Ensembl"/>
        </authorList>
    </citation>
    <scope>IDENTIFICATION</scope>
</reference>
<sequence>MEAATEFVVESPDVVYSPETIEAQYEYRTTSVSREGGVLKVHPTSTRFTFRTARQVPRLGVMLVGWGGNNGSTLTAAVLANRLRLSWPTRTGRKEANYYGSLTQAGTVSLGLDAEGKEVFVPFSSLLPMVAPDDLVFDGWDISSLNLAEAMRRAQVLDWGLQEQLWPHMEAMRPRPSVYIPEFIAANQSARADNVIPGTRAQQLEQIRRDIRDFRFSAGLDKVIVLWTANTERFCEVIPGLNDTAENLLRTIQLGLEVSPSTLFAVASILEGCAFLNGSPQNTLVPGALELAWQRRVFVGGDDFKSGQTKVKSVLVDFLIGSGLKVCGPGGLLSSGGEAWTPEGWACVLRGLQLPRVPLSPQTMSIVSYNHLGNNDGQNLSAPPQFRSKEVSKSSVVDDMVHSNPVLYSPGEQPDHCVVIKYVPYVGDSKRALDEYTSELMLGGTNTLVLHNTCEDSLLAAPIMLDLALLTELCQRVSFCTDVDPDPQSFHPVLSLLGFLFKAPLAPPGSPVVNALFRQRSCIENILRCAPALGVPVHGPDVRWLGCAQGLGTARQSPGLAPLSPDHPPGPAWGSRRRTTCFWSTRWNALASRELGPWPPPLRCFARKDLRRPHPMAVLVMPMGTHRLRHPRCPPPKAMALGVMAPP</sequence>
<name>A0A4W2DG58_BOBOX</name>
<comment type="function">
    <text evidence="16">Key enzyme in myo-inositol biosynthesis pathway that catalyzes the conversion of glucose 6-phosphate to 1-myo-inositol 1-phosphate in a NAD-dependent manner. Rate-limiting enzyme in the synthesis of all inositol-containing compounds.</text>
</comment>
<dbReference type="InterPro" id="IPR013021">
    <property type="entry name" value="Myo-inos-1-P_Synthase_GAPDH"/>
</dbReference>
<evidence type="ECO:0000256" key="14">
    <source>
        <dbReference type="ARBA" id="ARBA00023235"/>
    </source>
</evidence>
<evidence type="ECO:0000256" key="11">
    <source>
        <dbReference type="ARBA" id="ARBA00023027"/>
    </source>
</evidence>
<keyword evidence="11" id="KW-0520">NAD</keyword>
<organism evidence="19 20">
    <name type="scientific">Bos indicus x Bos taurus</name>
    <name type="common">Hybrid cattle</name>
    <dbReference type="NCBI Taxonomy" id="30522"/>
    <lineage>
        <taxon>Eukaryota</taxon>
        <taxon>Metazoa</taxon>
        <taxon>Chordata</taxon>
        <taxon>Craniata</taxon>
        <taxon>Vertebrata</taxon>
        <taxon>Euteleostomi</taxon>
        <taxon>Mammalia</taxon>
        <taxon>Eutheria</taxon>
        <taxon>Laurasiatheria</taxon>
        <taxon>Artiodactyla</taxon>
        <taxon>Ruminantia</taxon>
        <taxon>Pecora</taxon>
        <taxon>Bovidae</taxon>
        <taxon>Bovinae</taxon>
        <taxon>Bos</taxon>
    </lineage>
</organism>
<keyword evidence="13" id="KW-0594">Phospholipid biosynthesis</keyword>
<reference evidence="19" key="3">
    <citation type="submission" date="2025-09" db="UniProtKB">
        <authorList>
            <consortium name="Ensembl"/>
        </authorList>
    </citation>
    <scope>IDENTIFICATION</scope>
</reference>
<keyword evidence="12" id="KW-0443">Lipid metabolism</keyword>
<proteinExistence type="inferred from homology"/>
<protein>
    <recommendedName>
        <fullName evidence="7">Inositol-3-phosphate synthase 1</fullName>
        <ecNumber evidence="6">5.5.1.4</ecNumber>
    </recommendedName>
    <alternativeName>
        <fullName evidence="17">Myo-inositol 1-phosphate synthase</fullName>
    </alternativeName>
</protein>
<dbReference type="PANTHER" id="PTHR11510">
    <property type="entry name" value="MYO-INOSITOL-1 PHOSPHATE SYNTHASE"/>
    <property type="match status" value="1"/>
</dbReference>
<keyword evidence="15" id="KW-1208">Phospholipid metabolism</keyword>
<evidence type="ECO:0000256" key="13">
    <source>
        <dbReference type="ARBA" id="ARBA00023209"/>
    </source>
</evidence>
<dbReference type="Ensembl" id="ENSBIXT00000038849.1">
    <property type="protein sequence ID" value="ENSBIXP00000023322.1"/>
    <property type="gene ID" value="ENSBIXG00000005301.1"/>
</dbReference>
<evidence type="ECO:0000256" key="7">
    <source>
        <dbReference type="ARBA" id="ARBA00017761"/>
    </source>
</evidence>
<evidence type="ECO:0000256" key="1">
    <source>
        <dbReference type="ARBA" id="ARBA00000113"/>
    </source>
</evidence>
<feature type="domain" description="Myo-inositol-1-phosphate synthase GAPDH-like" evidence="18">
    <location>
        <begin position="364"/>
        <end position="457"/>
    </location>
</feature>
<dbReference type="Gene3D" id="3.40.50.720">
    <property type="entry name" value="NAD(P)-binding Rossmann-like Domain"/>
    <property type="match status" value="1"/>
</dbReference>
<evidence type="ECO:0000256" key="6">
    <source>
        <dbReference type="ARBA" id="ARBA00012125"/>
    </source>
</evidence>
<evidence type="ECO:0000256" key="5">
    <source>
        <dbReference type="ARBA" id="ARBA00010813"/>
    </source>
</evidence>
<evidence type="ECO:0000313" key="19">
    <source>
        <dbReference type="Ensembl" id="ENSBIXP00000023322.1"/>
    </source>
</evidence>
<dbReference type="GO" id="GO:0004512">
    <property type="term" value="F:inositol-3-phosphate synthase activity"/>
    <property type="evidence" value="ECO:0007669"/>
    <property type="project" value="UniProtKB-EC"/>
</dbReference>
<dbReference type="Proteomes" id="UP000314981">
    <property type="component" value="Chromosome 7"/>
</dbReference>
<keyword evidence="14" id="KW-0413">Isomerase</keyword>
<reference evidence="19 20" key="1">
    <citation type="submission" date="2018-11" db="EMBL/GenBank/DDBJ databases">
        <title>Haplotype-resolved cattle genomes.</title>
        <authorList>
            <person name="Low W.Y."/>
            <person name="Tearle R."/>
            <person name="Bickhart D.M."/>
            <person name="Rosen B.D."/>
            <person name="Koren S."/>
            <person name="Rhie A."/>
            <person name="Hiendleder S."/>
            <person name="Phillippy A.M."/>
            <person name="Smith T.P.L."/>
            <person name="Williams J.L."/>
        </authorList>
    </citation>
    <scope>NUCLEOTIDE SEQUENCE [LARGE SCALE GENOMIC DNA]</scope>
</reference>
<evidence type="ECO:0000256" key="8">
    <source>
        <dbReference type="ARBA" id="ARBA00022490"/>
    </source>
</evidence>
<keyword evidence="20" id="KW-1185">Reference proteome</keyword>
<comment type="subcellular location">
    <subcellularLocation>
        <location evidence="3">Cytoplasm</location>
    </subcellularLocation>
</comment>
<dbReference type="GO" id="GO:0006021">
    <property type="term" value="P:inositol biosynthetic process"/>
    <property type="evidence" value="ECO:0007669"/>
    <property type="project" value="UniProtKB-UniPathway"/>
</dbReference>
<dbReference type="InterPro" id="IPR036291">
    <property type="entry name" value="NAD(P)-bd_dom_sf"/>
</dbReference>
<evidence type="ECO:0000256" key="16">
    <source>
        <dbReference type="ARBA" id="ARBA00025559"/>
    </source>
</evidence>
<evidence type="ECO:0000256" key="3">
    <source>
        <dbReference type="ARBA" id="ARBA00004496"/>
    </source>
</evidence>
<evidence type="ECO:0000256" key="9">
    <source>
        <dbReference type="ARBA" id="ARBA00022516"/>
    </source>
</evidence>
<keyword evidence="8" id="KW-0963">Cytoplasm</keyword>
<evidence type="ECO:0000256" key="10">
    <source>
        <dbReference type="ARBA" id="ARBA00022550"/>
    </source>
</evidence>